<dbReference type="Gene3D" id="1.20.1250.20">
    <property type="entry name" value="MFS general substrate transporter like domains"/>
    <property type="match status" value="1"/>
</dbReference>
<organism evidence="6 7">
    <name type="scientific">Fasciola gigantica</name>
    <name type="common">Giant liver fluke</name>
    <dbReference type="NCBI Taxonomy" id="46835"/>
    <lineage>
        <taxon>Eukaryota</taxon>
        <taxon>Metazoa</taxon>
        <taxon>Spiralia</taxon>
        <taxon>Lophotrochozoa</taxon>
        <taxon>Platyhelminthes</taxon>
        <taxon>Trematoda</taxon>
        <taxon>Digenea</taxon>
        <taxon>Plagiorchiida</taxon>
        <taxon>Echinostomata</taxon>
        <taxon>Echinostomatoidea</taxon>
        <taxon>Fasciolidae</taxon>
        <taxon>Fasciola</taxon>
    </lineage>
</organism>
<comment type="caution">
    <text evidence="6">The sequence shown here is derived from an EMBL/GenBank/DDBJ whole genome shotgun (WGS) entry which is preliminary data.</text>
</comment>
<dbReference type="STRING" id="46835.A0A504YRZ5"/>
<keyword evidence="3 5" id="KW-1133">Transmembrane helix</keyword>
<reference evidence="6 7" key="1">
    <citation type="submission" date="2019-04" db="EMBL/GenBank/DDBJ databases">
        <title>Annotation for the trematode Fasciola gigantica.</title>
        <authorList>
            <person name="Choi Y.-J."/>
        </authorList>
    </citation>
    <scope>NUCLEOTIDE SEQUENCE [LARGE SCALE GENOMIC DNA]</scope>
    <source>
        <strain evidence="6">Uganda_cow_1</strain>
    </source>
</reference>
<keyword evidence="7" id="KW-1185">Reference proteome</keyword>
<feature type="transmembrane region" description="Helical" evidence="5">
    <location>
        <begin position="66"/>
        <end position="85"/>
    </location>
</feature>
<sequence length="119" mass="13030">MTFIIQRISSSSVSDTSSFLSSQNVLAYSVLLFFAKLVSYTFLYWLPNYLAVIEANRVNAEQAANLSVLFDLGGIVGGVLAGLLSDSRNPKTDNRIIWRRSVTCAVMLLLAAPSVSFFV</sequence>
<dbReference type="SUPFAM" id="SSF103473">
    <property type="entry name" value="MFS general substrate transporter"/>
    <property type="match status" value="1"/>
</dbReference>
<keyword evidence="4 5" id="KW-0472">Membrane</keyword>
<dbReference type="EMBL" id="SUNJ01004814">
    <property type="protein sequence ID" value="TPP64154.1"/>
    <property type="molecule type" value="Genomic_DNA"/>
</dbReference>
<keyword evidence="2 5" id="KW-0812">Transmembrane</keyword>
<dbReference type="PANTHER" id="PTHR43184:SF12">
    <property type="entry name" value="SUGAR PHOSPHATE EXCHANGER 3"/>
    <property type="match status" value="1"/>
</dbReference>
<gene>
    <name evidence="6" type="ORF">FGIG_05167</name>
</gene>
<dbReference type="Proteomes" id="UP000316759">
    <property type="component" value="Unassembled WGS sequence"/>
</dbReference>
<evidence type="ECO:0000256" key="3">
    <source>
        <dbReference type="ARBA" id="ARBA00022989"/>
    </source>
</evidence>
<evidence type="ECO:0000313" key="7">
    <source>
        <dbReference type="Proteomes" id="UP000316759"/>
    </source>
</evidence>
<proteinExistence type="predicted"/>
<dbReference type="InterPro" id="IPR036259">
    <property type="entry name" value="MFS_trans_sf"/>
</dbReference>
<evidence type="ECO:0000256" key="1">
    <source>
        <dbReference type="ARBA" id="ARBA00004141"/>
    </source>
</evidence>
<evidence type="ECO:0000256" key="2">
    <source>
        <dbReference type="ARBA" id="ARBA00022692"/>
    </source>
</evidence>
<comment type="subcellular location">
    <subcellularLocation>
        <location evidence="1">Membrane</location>
        <topology evidence="1">Multi-pass membrane protein</topology>
    </subcellularLocation>
</comment>
<evidence type="ECO:0000256" key="4">
    <source>
        <dbReference type="ARBA" id="ARBA00023136"/>
    </source>
</evidence>
<dbReference type="AlphaFoldDB" id="A0A504YRZ5"/>
<protein>
    <submittedName>
        <fullName evidence="6">Sugar phosphate exchanger 2</fullName>
    </submittedName>
</protein>
<evidence type="ECO:0000256" key="5">
    <source>
        <dbReference type="SAM" id="Phobius"/>
    </source>
</evidence>
<feature type="transmembrane region" description="Helical" evidence="5">
    <location>
        <begin position="25"/>
        <end position="46"/>
    </location>
</feature>
<dbReference type="GO" id="GO:0016020">
    <property type="term" value="C:membrane"/>
    <property type="evidence" value="ECO:0007669"/>
    <property type="project" value="UniProtKB-SubCell"/>
</dbReference>
<accession>A0A504YRZ5</accession>
<evidence type="ECO:0000313" key="6">
    <source>
        <dbReference type="EMBL" id="TPP64154.1"/>
    </source>
</evidence>
<name>A0A504YRZ5_FASGI</name>
<feature type="transmembrane region" description="Helical" evidence="5">
    <location>
        <begin position="97"/>
        <end position="118"/>
    </location>
</feature>
<dbReference type="PANTHER" id="PTHR43184">
    <property type="entry name" value="MAJOR FACILITATOR SUPERFAMILY TRANSPORTER 16, ISOFORM B"/>
    <property type="match status" value="1"/>
</dbReference>
<dbReference type="OrthoDB" id="3639251at2759"/>